<keyword evidence="11" id="KW-1185">Reference proteome</keyword>
<dbReference type="GO" id="GO:0008017">
    <property type="term" value="F:microtubule binding"/>
    <property type="evidence" value="ECO:0007669"/>
    <property type="project" value="InterPro"/>
</dbReference>
<dbReference type="GO" id="GO:0003777">
    <property type="term" value="F:microtubule motor activity"/>
    <property type="evidence" value="ECO:0007669"/>
    <property type="project" value="InterPro"/>
</dbReference>
<evidence type="ECO:0000256" key="2">
    <source>
        <dbReference type="ARBA" id="ARBA00022490"/>
    </source>
</evidence>
<feature type="region of interest" description="Disordered" evidence="8">
    <location>
        <begin position="748"/>
        <end position="824"/>
    </location>
</feature>
<dbReference type="PRINTS" id="PR00380">
    <property type="entry name" value="KINESINHEAVY"/>
</dbReference>
<keyword evidence="4 6" id="KW-0067">ATP-binding</keyword>
<gene>
    <name evidence="10 12" type="ORF">P152DRAFT_7366</name>
</gene>
<feature type="compositionally biased region" description="Low complexity" evidence="8">
    <location>
        <begin position="928"/>
        <end position="941"/>
    </location>
</feature>
<dbReference type="GeneID" id="54423792"/>
<comment type="subcellular location">
    <subcellularLocation>
        <location evidence="1">Cytoplasm</location>
    </subcellularLocation>
</comment>
<feature type="coiled-coil region" evidence="7">
    <location>
        <begin position="671"/>
        <end position="705"/>
    </location>
</feature>
<dbReference type="InterPro" id="IPR027417">
    <property type="entry name" value="P-loop_NTPase"/>
</dbReference>
<dbReference type="OrthoDB" id="3176171at2759"/>
<feature type="region of interest" description="Disordered" evidence="8">
    <location>
        <begin position="477"/>
        <end position="497"/>
    </location>
</feature>
<name>A0A6G1GGN9_9PEZI</name>
<dbReference type="PANTHER" id="PTHR47969">
    <property type="entry name" value="CHROMOSOME-ASSOCIATED KINESIN KIF4A-RELATED"/>
    <property type="match status" value="1"/>
</dbReference>
<feature type="compositionally biased region" description="Basic and acidic residues" evidence="8">
    <location>
        <begin position="488"/>
        <end position="497"/>
    </location>
</feature>
<dbReference type="Pfam" id="PF00225">
    <property type="entry name" value="Kinesin"/>
    <property type="match status" value="1"/>
</dbReference>
<protein>
    <submittedName>
        <fullName evidence="10 12">Kinesin family protein</fullName>
    </submittedName>
</protein>
<dbReference type="SUPFAM" id="SSF52540">
    <property type="entry name" value="P-loop containing nucleoside triphosphate hydrolases"/>
    <property type="match status" value="1"/>
</dbReference>
<evidence type="ECO:0000256" key="5">
    <source>
        <dbReference type="ARBA" id="ARBA00023054"/>
    </source>
</evidence>
<evidence type="ECO:0000313" key="11">
    <source>
        <dbReference type="Proteomes" id="UP000504638"/>
    </source>
</evidence>
<evidence type="ECO:0000256" key="7">
    <source>
        <dbReference type="SAM" id="Coils"/>
    </source>
</evidence>
<keyword evidence="5 7" id="KW-0175">Coiled coil</keyword>
<evidence type="ECO:0000256" key="4">
    <source>
        <dbReference type="ARBA" id="ARBA00022840"/>
    </source>
</evidence>
<feature type="coiled-coil region" evidence="7">
    <location>
        <begin position="1674"/>
        <end position="1747"/>
    </location>
</feature>
<feature type="region of interest" description="Disordered" evidence="8">
    <location>
        <begin position="1226"/>
        <end position="1249"/>
    </location>
</feature>
<sequence length="1753" mass="193882">MAGIAASPPGSPPEKAPRPMSVMVRPNRSASRMSTSSRQGGSRASDEDSKTSVKVAVRVRPPIRPGDPGFELIPQRFRGSTAQVTSQTSLTVESAQGKKLFVFDRVFGEDINQEGVWEYLSESVNHFVQGYNVSILAYGQSGAGKSYTMGTTGPQEQNDATLMGVVPRAAAALFERLTGSSGDRNTTSGIKKPQRYSTHGLQALQNAVSKSADKNWQMKATYVEIYNEQLRDLLLDETVPMNERPQVLVREDPKGRIFLNGLKQVSINSISDLLDALNFGSSIRQTDATAVNAKSSRSHAVFSLNLIQKRSNTPKAEKRRSMPIESMSASENWVTVDSKLHFVDLAGSERLKNTGAHGDRAKEGISINAGLASLGKVISQLSSRQPGSHVSYRDSRLTRLLQDSLGGNAITYMVACINPAEFHLSETLNTVQYAQRARAIQSKPQIQQVADDSDRHAVIERLRAEISFLRDQIRLSERTGGRSSAPQERAERSNTREVELQNQLLDIQENYGTLSQRHARLISEITKARDSGDMEDTPLLKDTIGESAVDRLKRSTSFGEAVEQVVLEYEKTIQSLESSLATTRASLASSESTLLEKETKIAYMDTVTQQLQARIQKAMDREANDETYLRDIESRLSGATSGEEKSSAIVQSLKKELTRARDNEASCEEYISTLEERLAESEQDHEMMQREIERLEHVVERQRSIGKLDTLLYELDTIRQGDSKAEQVGVNGHDRKQSEGIHSIAEHEDDEQLNGDAEHSDDGNLEAPELDPEVNSQDKPETLKMDTTQSDDDQSSVYSEAGEAEPVKEPKSSEGPSQSRFVADKLDTVTHELIDLRMEHEVTLNDYDELTRKYKLALRTLAELQDAVDEARNGRDPLSANSTRPTSVVQGSEANGIAEDGQPSTSRTLSSELWSVGESQDSIDPSEAETAQTSAAATVTDAGEEVAEKEKVPEKEGGLLAQEMDNLRKLAEEKEKTVAELRESHAELQEQHQDMLDYVEELKAEVQKAQLVRPSSPSPVIRRKSSQTVLSTDRATRSFASLRNIALENLETDPDALQNFELNINAVMTELHMRSERVSALETELAAVRKEMEAKMAIISGLTRERSSLKSSPLDISVVAQLRDQLIESERQMRALQEGQGRREKELMGEIAKLRAEVGGAQSNGVSGESDGDGVRGDDDNATQVKVVALQTEVVEWKSKHDASVESMKQTEAKLLATINELEASLQKAEATHSRETSAGSNGSLPNHADQTDLISALRKEIDEHRSVAAANAARLAQLEDSHAKILSSVEEDTQARELTEKELQTHRGLVRNLEGQIEEHMSTIKLHQEGLESLRESHSKEVEELNASALAAQTEASQKLLGQLEELKQAQAVLQEQLATTQEEHRSATEVLKSELSNSQTQLLMVVASISDSLNKDATVDNVHEHVRALADERKALLEKHEKAASQHKEATDELESVKQKIGGLESNVSELKMINDETLKELELVSEKERKSSRLVEELEEQLNSNFDSHQAANNRLSAMQTERQMQLTQTMTAKADLERELEEARSRITGLESQLDGRRHSQRASLQPGEANDLQRSNSNTSTSTNLRKSTSHTSLPSPPPAIPLPPLPGNPPANSAPSPPTSRHQSKDIAAAQLAEDQEARIRTIEKHLFAEKQLTATLEEALTDLETSSTKLKSEMDGWRRKCISLEEELTAMRKERNASRLSVQQLEEEQRSARMRIEAEKANLEARMAQLAAMNKKGKKKSGLNCF</sequence>
<dbReference type="GO" id="GO:0051231">
    <property type="term" value="P:spindle elongation"/>
    <property type="evidence" value="ECO:0007669"/>
    <property type="project" value="TreeGrafter"/>
</dbReference>
<feature type="compositionally biased region" description="Polar residues" evidence="8">
    <location>
        <begin position="902"/>
        <end position="923"/>
    </location>
</feature>
<dbReference type="GO" id="GO:0005737">
    <property type="term" value="C:cytoplasm"/>
    <property type="evidence" value="ECO:0007669"/>
    <property type="project" value="UniProtKB-SubCell"/>
</dbReference>
<dbReference type="Proteomes" id="UP000504638">
    <property type="component" value="Unplaced"/>
</dbReference>
<evidence type="ECO:0000256" key="3">
    <source>
        <dbReference type="ARBA" id="ARBA00022741"/>
    </source>
</evidence>
<feature type="region of interest" description="Disordered" evidence="8">
    <location>
        <begin position="1158"/>
        <end position="1180"/>
    </location>
</feature>
<evidence type="ECO:0000313" key="12">
    <source>
        <dbReference type="RefSeq" id="XP_033538702.1"/>
    </source>
</evidence>
<feature type="coiled-coil region" evidence="7">
    <location>
        <begin position="960"/>
        <end position="1005"/>
    </location>
</feature>
<dbReference type="PROSITE" id="PS00411">
    <property type="entry name" value="KINESIN_MOTOR_1"/>
    <property type="match status" value="1"/>
</dbReference>
<keyword evidence="3 6" id="KW-0547">Nucleotide-binding</keyword>
<feature type="compositionally biased region" description="Polar residues" evidence="8">
    <location>
        <begin position="879"/>
        <end position="893"/>
    </location>
</feature>
<dbReference type="Gene3D" id="3.40.850.10">
    <property type="entry name" value="Kinesin motor domain"/>
    <property type="match status" value="1"/>
</dbReference>
<dbReference type="GO" id="GO:0007018">
    <property type="term" value="P:microtubule-based movement"/>
    <property type="evidence" value="ECO:0007669"/>
    <property type="project" value="InterPro"/>
</dbReference>
<dbReference type="PROSITE" id="PS50067">
    <property type="entry name" value="KINESIN_MOTOR_2"/>
    <property type="match status" value="1"/>
</dbReference>
<dbReference type="GO" id="GO:0007052">
    <property type="term" value="P:mitotic spindle organization"/>
    <property type="evidence" value="ECO:0007669"/>
    <property type="project" value="TreeGrafter"/>
</dbReference>
<dbReference type="EMBL" id="ML975149">
    <property type="protein sequence ID" value="KAF1817071.1"/>
    <property type="molecule type" value="Genomic_DNA"/>
</dbReference>
<comment type="similarity">
    <text evidence="6">Belongs to the TRAFAC class myosin-kinesin ATPase superfamily. Kinesin family.</text>
</comment>
<dbReference type="InterPro" id="IPR019821">
    <property type="entry name" value="Kinesin_motor_CS"/>
</dbReference>
<dbReference type="InterPro" id="IPR001752">
    <property type="entry name" value="Kinesin_motor_dom"/>
</dbReference>
<reference evidence="10 12" key="1">
    <citation type="submission" date="2020-01" db="EMBL/GenBank/DDBJ databases">
        <authorList>
            <consortium name="DOE Joint Genome Institute"/>
            <person name="Haridas S."/>
            <person name="Albert R."/>
            <person name="Binder M."/>
            <person name="Bloem J."/>
            <person name="Labutti K."/>
            <person name="Salamov A."/>
            <person name="Andreopoulos B."/>
            <person name="Baker S.E."/>
            <person name="Barry K."/>
            <person name="Bills G."/>
            <person name="Bluhm B.H."/>
            <person name="Cannon C."/>
            <person name="Castanera R."/>
            <person name="Culley D.E."/>
            <person name="Daum C."/>
            <person name="Ezra D."/>
            <person name="Gonzalez J.B."/>
            <person name="Henrissat B."/>
            <person name="Kuo A."/>
            <person name="Liang C."/>
            <person name="Lipzen A."/>
            <person name="Lutzoni F."/>
            <person name="Magnuson J."/>
            <person name="Mondo S."/>
            <person name="Nolan M."/>
            <person name="Ohm R."/>
            <person name="Pangilinan J."/>
            <person name="Park H.-J."/>
            <person name="Ramirez L."/>
            <person name="Alfaro M."/>
            <person name="Sun H."/>
            <person name="Tritt A."/>
            <person name="Yoshinaga Y."/>
            <person name="Zwiers L.-H."/>
            <person name="Turgeon B.G."/>
            <person name="Goodwin S.B."/>
            <person name="Spatafora J.W."/>
            <person name="Crous P.W."/>
            <person name="Grigoriev I.V."/>
        </authorList>
    </citation>
    <scope>NUCLEOTIDE SEQUENCE</scope>
    <source>
        <strain evidence="10 12">CBS 781.70</strain>
    </source>
</reference>
<keyword evidence="6" id="KW-0505">Motor protein</keyword>
<accession>A0A6G1GGN9</accession>
<feature type="region of interest" description="Disordered" evidence="8">
    <location>
        <begin position="1542"/>
        <end position="1634"/>
    </location>
</feature>
<feature type="compositionally biased region" description="Pro residues" evidence="8">
    <location>
        <begin position="1600"/>
        <end position="1615"/>
    </location>
</feature>
<evidence type="ECO:0000256" key="1">
    <source>
        <dbReference type="ARBA" id="ARBA00004496"/>
    </source>
</evidence>
<dbReference type="InterPro" id="IPR036961">
    <property type="entry name" value="Kinesin_motor_dom_sf"/>
</dbReference>
<feature type="domain" description="Kinesin motor" evidence="9">
    <location>
        <begin position="52"/>
        <end position="440"/>
    </location>
</feature>
<feature type="compositionally biased region" description="Polar residues" evidence="8">
    <location>
        <begin position="28"/>
        <end position="42"/>
    </location>
</feature>
<dbReference type="PANTHER" id="PTHR47969:SF15">
    <property type="entry name" value="CHROMOSOME-ASSOCIATED KINESIN KIF4A-RELATED"/>
    <property type="match status" value="1"/>
</dbReference>
<feature type="region of interest" description="Disordered" evidence="8">
    <location>
        <begin position="869"/>
        <end position="953"/>
    </location>
</feature>
<evidence type="ECO:0000259" key="9">
    <source>
        <dbReference type="PROSITE" id="PS50067"/>
    </source>
</evidence>
<feature type="compositionally biased region" description="Low complexity" evidence="8">
    <location>
        <begin position="1580"/>
        <end position="1599"/>
    </location>
</feature>
<evidence type="ECO:0000256" key="6">
    <source>
        <dbReference type="PROSITE-ProRule" id="PRU00283"/>
    </source>
</evidence>
<dbReference type="GO" id="GO:0005524">
    <property type="term" value="F:ATP binding"/>
    <property type="evidence" value="ECO:0007669"/>
    <property type="project" value="UniProtKB-UniRule"/>
</dbReference>
<dbReference type="Gene3D" id="1.20.5.170">
    <property type="match status" value="1"/>
</dbReference>
<dbReference type="InterPro" id="IPR027640">
    <property type="entry name" value="Kinesin-like_fam"/>
</dbReference>
<keyword evidence="2" id="KW-0963">Cytoplasm</keyword>
<evidence type="ECO:0000313" key="10">
    <source>
        <dbReference type="EMBL" id="KAF1817071.1"/>
    </source>
</evidence>
<dbReference type="GO" id="GO:0005875">
    <property type="term" value="C:microtubule associated complex"/>
    <property type="evidence" value="ECO:0007669"/>
    <property type="project" value="TreeGrafter"/>
</dbReference>
<dbReference type="RefSeq" id="XP_033538702.1">
    <property type="nucleotide sequence ID" value="XM_033683222.1"/>
</dbReference>
<proteinExistence type="inferred from homology"/>
<feature type="coiled-coil region" evidence="7">
    <location>
        <begin position="1297"/>
        <end position="1385"/>
    </location>
</feature>
<reference evidence="12" key="3">
    <citation type="submission" date="2025-04" db="UniProtKB">
        <authorList>
            <consortium name="RefSeq"/>
        </authorList>
    </citation>
    <scope>IDENTIFICATION</scope>
    <source>
        <strain evidence="12">CBS 781.70</strain>
    </source>
</reference>
<feature type="binding site" evidence="6">
    <location>
        <begin position="139"/>
        <end position="146"/>
    </location>
    <ligand>
        <name>ATP</name>
        <dbReference type="ChEBI" id="CHEBI:30616"/>
    </ligand>
</feature>
<evidence type="ECO:0000256" key="8">
    <source>
        <dbReference type="SAM" id="MobiDB-lite"/>
    </source>
</evidence>
<feature type="region of interest" description="Disordered" evidence="8">
    <location>
        <begin position="1"/>
        <end position="53"/>
    </location>
</feature>
<dbReference type="SMART" id="SM00129">
    <property type="entry name" value="KISc"/>
    <property type="match status" value="1"/>
</dbReference>
<reference evidence="12" key="2">
    <citation type="submission" date="2020-04" db="EMBL/GenBank/DDBJ databases">
        <authorList>
            <consortium name="NCBI Genome Project"/>
        </authorList>
    </citation>
    <scope>NUCLEOTIDE SEQUENCE</scope>
    <source>
        <strain evidence="12">CBS 781.70</strain>
    </source>
</reference>
<organism evidence="10">
    <name type="scientific">Eremomyces bilateralis CBS 781.70</name>
    <dbReference type="NCBI Taxonomy" id="1392243"/>
    <lineage>
        <taxon>Eukaryota</taxon>
        <taxon>Fungi</taxon>
        <taxon>Dikarya</taxon>
        <taxon>Ascomycota</taxon>
        <taxon>Pezizomycotina</taxon>
        <taxon>Dothideomycetes</taxon>
        <taxon>Dothideomycetes incertae sedis</taxon>
        <taxon>Eremomycetales</taxon>
        <taxon>Eremomycetaceae</taxon>
        <taxon>Eremomyces</taxon>
    </lineage>
</organism>